<comment type="subcellular location">
    <subcellularLocation>
        <location evidence="1">Periplasm</location>
    </subcellularLocation>
</comment>
<dbReference type="InterPro" id="IPR050490">
    <property type="entry name" value="Bact_solute-bd_prot1"/>
</dbReference>
<keyword evidence="3" id="KW-0732">Signal</keyword>
<evidence type="ECO:0000313" key="4">
    <source>
        <dbReference type="EMBL" id="PRY22265.1"/>
    </source>
</evidence>
<dbReference type="GO" id="GO:0042597">
    <property type="term" value="C:periplasmic space"/>
    <property type="evidence" value="ECO:0007669"/>
    <property type="project" value="UniProtKB-SubCell"/>
</dbReference>
<dbReference type="SUPFAM" id="SSF53850">
    <property type="entry name" value="Periplasmic binding protein-like II"/>
    <property type="match status" value="1"/>
</dbReference>
<gene>
    <name evidence="4" type="ORF">CLV78_107189</name>
</gene>
<dbReference type="PANTHER" id="PTHR43649">
    <property type="entry name" value="ARABINOSE-BINDING PROTEIN-RELATED"/>
    <property type="match status" value="1"/>
</dbReference>
<name>A0A2T0RM54_9RHOB</name>
<accession>A0A2T0RM54</accession>
<dbReference type="Pfam" id="PF13416">
    <property type="entry name" value="SBP_bac_8"/>
    <property type="match status" value="1"/>
</dbReference>
<dbReference type="AlphaFoldDB" id="A0A2T0RM54"/>
<organism evidence="4 5">
    <name type="scientific">Aliiruegeria haliotis</name>
    <dbReference type="NCBI Taxonomy" id="1280846"/>
    <lineage>
        <taxon>Bacteria</taxon>
        <taxon>Pseudomonadati</taxon>
        <taxon>Pseudomonadota</taxon>
        <taxon>Alphaproteobacteria</taxon>
        <taxon>Rhodobacterales</taxon>
        <taxon>Roseobacteraceae</taxon>
        <taxon>Aliiruegeria</taxon>
    </lineage>
</organism>
<proteinExistence type="inferred from homology"/>
<dbReference type="InterPro" id="IPR006059">
    <property type="entry name" value="SBP"/>
</dbReference>
<dbReference type="Gene3D" id="3.40.190.10">
    <property type="entry name" value="Periplasmic binding protein-like II"/>
    <property type="match status" value="1"/>
</dbReference>
<comment type="similarity">
    <text evidence="2">Belongs to the bacterial solute-binding protein 1 family.</text>
</comment>
<feature type="signal peptide" evidence="3">
    <location>
        <begin position="1"/>
        <end position="24"/>
    </location>
</feature>
<reference evidence="4 5" key="1">
    <citation type="submission" date="2018-03" db="EMBL/GenBank/DDBJ databases">
        <title>Genomic Encyclopedia of Archaeal and Bacterial Type Strains, Phase II (KMG-II): from individual species to whole genera.</title>
        <authorList>
            <person name="Goeker M."/>
        </authorList>
    </citation>
    <scope>NUCLEOTIDE SEQUENCE [LARGE SCALE GENOMIC DNA]</scope>
    <source>
        <strain evidence="4 5">DSM 29328</strain>
    </source>
</reference>
<dbReference type="EMBL" id="PVTD01000007">
    <property type="protein sequence ID" value="PRY22265.1"/>
    <property type="molecule type" value="Genomic_DNA"/>
</dbReference>
<dbReference type="PANTHER" id="PTHR43649:SF12">
    <property type="entry name" value="DIACETYLCHITOBIOSE BINDING PROTEIN DASA"/>
    <property type="match status" value="1"/>
</dbReference>
<evidence type="ECO:0000256" key="1">
    <source>
        <dbReference type="ARBA" id="ARBA00004418"/>
    </source>
</evidence>
<comment type="caution">
    <text evidence="4">The sequence shown here is derived from an EMBL/GenBank/DDBJ whole genome shotgun (WGS) entry which is preliminary data.</text>
</comment>
<evidence type="ECO:0000256" key="2">
    <source>
        <dbReference type="ARBA" id="ARBA00008520"/>
    </source>
</evidence>
<evidence type="ECO:0000313" key="5">
    <source>
        <dbReference type="Proteomes" id="UP000239480"/>
    </source>
</evidence>
<dbReference type="OrthoDB" id="9803049at2"/>
<evidence type="ECO:0000256" key="3">
    <source>
        <dbReference type="SAM" id="SignalP"/>
    </source>
</evidence>
<dbReference type="Proteomes" id="UP000239480">
    <property type="component" value="Unassembled WGS sequence"/>
</dbReference>
<dbReference type="RefSeq" id="WP_106206110.1">
    <property type="nucleotide sequence ID" value="NZ_PVTD01000007.1"/>
</dbReference>
<feature type="chain" id="PRO_5015612443" evidence="3">
    <location>
        <begin position="25"/>
        <end position="418"/>
    </location>
</feature>
<sequence length="418" mass="44822">MKHLKTGLVSAIAALAVTAGAVQAETVEFMNWVSAEETGKEKMTAMADSFKEATGNEVDLQGYAWGDMNKNYVLRARSKTLPNVGQSQGRLLPIIAGIPEMQDFNEIFGKDKLAEMFPASFLAAGEIDGKQLGLPWIGGTIGWVANQEVLDAAGITEMPETVEEFKAALIQVRDNVPNSVPLGLATKNHNSIVLDYITWLWTFGGDVMVDGKPAVNSPEAVAALSFLTDAVSERLAAPEIDRPDARRLFAQGATAFYLDAPLARTFARKFSGRDMEIDPAVKPIKAPVLNAGDDPVSVSWGHLIVAFGDEAPAADSPAMQWVMHLLSNEQLVGYAVNQSVLPTTNAALESEEVKADTYLTEWAAATVAPRRNTIASMEKGAEVSAVIGEEFQAAILGQKTAEEAANDMQSRLEGVLAE</sequence>
<keyword evidence="5" id="KW-1185">Reference proteome</keyword>
<protein>
    <submittedName>
        <fullName evidence="4">Carbohydrate ABC transporter substrate-binding protein (CUT1 family)</fullName>
    </submittedName>
</protein>